<dbReference type="Proteomes" id="UP000325797">
    <property type="component" value="Chromosome"/>
</dbReference>
<organism evidence="2 3">
    <name type="scientific">Hypericibacter adhaerens</name>
    <dbReference type="NCBI Taxonomy" id="2602016"/>
    <lineage>
        <taxon>Bacteria</taxon>
        <taxon>Pseudomonadati</taxon>
        <taxon>Pseudomonadota</taxon>
        <taxon>Alphaproteobacteria</taxon>
        <taxon>Rhodospirillales</taxon>
        <taxon>Dongiaceae</taxon>
        <taxon>Hypericibacter</taxon>
    </lineage>
</organism>
<accession>A0A5J6MUJ9</accession>
<dbReference type="EMBL" id="CP042582">
    <property type="protein sequence ID" value="QEX21338.1"/>
    <property type="molecule type" value="Genomic_DNA"/>
</dbReference>
<protein>
    <submittedName>
        <fullName evidence="2">Uncharacterized protein</fullName>
    </submittedName>
</protein>
<keyword evidence="3" id="KW-1185">Reference proteome</keyword>
<reference evidence="2 3" key="1">
    <citation type="submission" date="2019-08" db="EMBL/GenBank/DDBJ databases">
        <title>Hyperibacter terrae gen. nov., sp. nov. and Hyperibacter viscosus sp. nov., two new members in the family Rhodospirillaceae isolated from the rhizosphere of Hypericum perforatum.</title>
        <authorList>
            <person name="Noviana Z."/>
        </authorList>
    </citation>
    <scope>NUCLEOTIDE SEQUENCE [LARGE SCALE GENOMIC DNA]</scope>
    <source>
        <strain evidence="2 3">R5959</strain>
    </source>
</reference>
<proteinExistence type="predicted"/>
<name>A0A5J6MUJ9_9PROT</name>
<evidence type="ECO:0000256" key="1">
    <source>
        <dbReference type="SAM" id="MobiDB-lite"/>
    </source>
</evidence>
<sequence length="60" mass="6199">MSRIRVSVLAWACRACQAGEREEGAILGLLRQTGKPARPRGDGLLAPAGIGGRQAGAAKE</sequence>
<dbReference type="KEGG" id="hadh:FRZ61_12630"/>
<evidence type="ECO:0000313" key="2">
    <source>
        <dbReference type="EMBL" id="QEX21338.1"/>
    </source>
</evidence>
<feature type="region of interest" description="Disordered" evidence="1">
    <location>
        <begin position="38"/>
        <end position="60"/>
    </location>
</feature>
<dbReference type="AlphaFoldDB" id="A0A5J6MUJ9"/>
<evidence type="ECO:0000313" key="3">
    <source>
        <dbReference type="Proteomes" id="UP000325797"/>
    </source>
</evidence>
<gene>
    <name evidence="2" type="ORF">FRZ61_12630</name>
</gene>